<dbReference type="KEGG" id="lbm:DS830_02295"/>
<keyword evidence="1 2" id="KW-0963">Cytoplasm</keyword>
<evidence type="ECO:0000313" key="5">
    <source>
        <dbReference type="Proteomes" id="UP000284109"/>
    </source>
</evidence>
<dbReference type="PANTHER" id="PTHR37300">
    <property type="entry name" value="UPF0291 PROTEIN CBO2609/CLC_2481"/>
    <property type="match status" value="1"/>
</dbReference>
<dbReference type="InterPro" id="IPR009242">
    <property type="entry name" value="DUF896"/>
</dbReference>
<dbReference type="PANTHER" id="PTHR37300:SF1">
    <property type="entry name" value="UPF0291 PROTEIN YNZC"/>
    <property type="match status" value="1"/>
</dbReference>
<dbReference type="HAMAP" id="MF_01103">
    <property type="entry name" value="UPF0291"/>
    <property type="match status" value="1"/>
</dbReference>
<comment type="caution">
    <text evidence="3">The sequence shown here is derived from an EMBL/GenBank/DDBJ whole genome shotgun (WGS) entry which is preliminary data.</text>
</comment>
<dbReference type="SUPFAM" id="SSF158221">
    <property type="entry name" value="YnzC-like"/>
    <property type="match status" value="1"/>
</dbReference>
<accession>A0A347SQQ5</accession>
<dbReference type="Gene3D" id="1.10.287.540">
    <property type="entry name" value="Helix hairpin bin"/>
    <property type="match status" value="1"/>
</dbReference>
<evidence type="ECO:0000313" key="6">
    <source>
        <dbReference type="Proteomes" id="UP000284822"/>
    </source>
</evidence>
<dbReference type="GO" id="GO:0005737">
    <property type="term" value="C:cytoplasm"/>
    <property type="evidence" value="ECO:0007669"/>
    <property type="project" value="UniProtKB-SubCell"/>
</dbReference>
<dbReference type="Pfam" id="PF05979">
    <property type="entry name" value="DUF896"/>
    <property type="match status" value="1"/>
</dbReference>
<sequence length="86" mass="10278">MVELNENKRQAELINRINILAHKQKQSGLDPEEKQEQATLRKEYLANFRKGFKDQILHTKLYDKKGHEITPEKVHKIQKNNGWRQD</sequence>
<reference evidence="5 6" key="1">
    <citation type="submission" date="2018-07" db="EMBL/GenBank/DDBJ databases">
        <title>Genome sequences of six Lactobacillus spp. isolated from bumble bee guts.</title>
        <authorList>
            <person name="Motta E.V.S."/>
            <person name="Moran N.A."/>
        </authorList>
    </citation>
    <scope>NUCLEOTIDE SEQUENCE [LARGE SCALE GENOMIC DNA]</scope>
    <source>
        <strain evidence="4 5">BI-1.1</strain>
        <strain evidence="3 6">LV-8.1</strain>
    </source>
</reference>
<proteinExistence type="inferred from homology"/>
<evidence type="ECO:0000256" key="2">
    <source>
        <dbReference type="HAMAP-Rule" id="MF_01103"/>
    </source>
</evidence>
<dbReference type="RefSeq" id="WP_118901239.1">
    <property type="nucleotide sequence ID" value="NZ_CP031513.1"/>
</dbReference>
<evidence type="ECO:0000313" key="4">
    <source>
        <dbReference type="EMBL" id="RHW49662.1"/>
    </source>
</evidence>
<keyword evidence="5" id="KW-1185">Reference proteome</keyword>
<gene>
    <name evidence="4" type="ORF">DS831_05725</name>
    <name evidence="3" type="ORF">DS832_01700</name>
</gene>
<name>A0A347SQQ5_9LACO</name>
<dbReference type="Proteomes" id="UP000284109">
    <property type="component" value="Unassembled WGS sequence"/>
</dbReference>
<dbReference type="EMBL" id="QOCR01000004">
    <property type="protein sequence ID" value="RHW49662.1"/>
    <property type="molecule type" value="Genomic_DNA"/>
</dbReference>
<protein>
    <recommendedName>
        <fullName evidence="2">UPF0291 protein DS831_05725</fullName>
    </recommendedName>
</protein>
<dbReference type="Proteomes" id="UP000284822">
    <property type="component" value="Unassembled WGS sequence"/>
</dbReference>
<dbReference type="EMBL" id="QOCS01000005">
    <property type="protein sequence ID" value="RHW48304.1"/>
    <property type="molecule type" value="Genomic_DNA"/>
</dbReference>
<organism evidence="3 6">
    <name type="scientific">Bombilactobacillus bombi</name>
    <dbReference type="NCBI Taxonomy" id="1303590"/>
    <lineage>
        <taxon>Bacteria</taxon>
        <taxon>Bacillati</taxon>
        <taxon>Bacillota</taxon>
        <taxon>Bacilli</taxon>
        <taxon>Lactobacillales</taxon>
        <taxon>Lactobacillaceae</taxon>
        <taxon>Bombilactobacillus</taxon>
    </lineage>
</organism>
<dbReference type="AlphaFoldDB" id="A0A347SQQ5"/>
<dbReference type="OrthoDB" id="390105at2"/>
<comment type="similarity">
    <text evidence="2">Belongs to the UPF0291 family.</text>
</comment>
<evidence type="ECO:0000256" key="1">
    <source>
        <dbReference type="ARBA" id="ARBA00022490"/>
    </source>
</evidence>
<evidence type="ECO:0000313" key="3">
    <source>
        <dbReference type="EMBL" id="RHW48304.1"/>
    </source>
</evidence>
<comment type="subcellular location">
    <subcellularLocation>
        <location evidence="2">Cytoplasm</location>
    </subcellularLocation>
</comment>